<keyword evidence="3" id="KW-0808">Transferase</keyword>
<dbReference type="PROSITE" id="PS52004">
    <property type="entry name" value="KS3_2"/>
    <property type="match status" value="1"/>
</dbReference>
<dbReference type="SMART" id="SM00825">
    <property type="entry name" value="PKS_KS"/>
    <property type="match status" value="1"/>
</dbReference>
<dbReference type="InterPro" id="IPR020806">
    <property type="entry name" value="PKS_PP-bd"/>
</dbReference>
<dbReference type="SMART" id="SM00827">
    <property type="entry name" value="PKS_AT"/>
    <property type="match status" value="1"/>
</dbReference>
<protein>
    <recommendedName>
        <fullName evidence="10">Type I polyketide synthase</fullName>
    </recommendedName>
</protein>
<dbReference type="Pfam" id="PF00109">
    <property type="entry name" value="ketoacyl-synt"/>
    <property type="match status" value="1"/>
</dbReference>
<dbReference type="SMART" id="SM00823">
    <property type="entry name" value="PKS_PP"/>
    <property type="match status" value="1"/>
</dbReference>
<dbReference type="Pfam" id="PF02801">
    <property type="entry name" value="Ketoacyl-synt_C"/>
    <property type="match status" value="1"/>
</dbReference>
<accession>A0A919GPU0</accession>
<dbReference type="InterPro" id="IPR016036">
    <property type="entry name" value="Malonyl_transacylase_ACP-bd"/>
</dbReference>
<dbReference type="GO" id="GO:0071770">
    <property type="term" value="P:DIM/DIP cell wall layer assembly"/>
    <property type="evidence" value="ECO:0007669"/>
    <property type="project" value="TreeGrafter"/>
</dbReference>
<dbReference type="Pfam" id="PF22621">
    <property type="entry name" value="CurL-like_PKS_C"/>
    <property type="match status" value="1"/>
</dbReference>
<dbReference type="PROSITE" id="PS50075">
    <property type="entry name" value="CARRIER"/>
    <property type="match status" value="1"/>
</dbReference>
<dbReference type="InterPro" id="IPR020841">
    <property type="entry name" value="PKS_Beta-ketoAc_synthase_dom"/>
</dbReference>
<dbReference type="InterPro" id="IPR001227">
    <property type="entry name" value="Ac_transferase_dom_sf"/>
</dbReference>
<gene>
    <name evidence="8" type="ORF">GCM10018793_69610</name>
</gene>
<dbReference type="GO" id="GO:0004312">
    <property type="term" value="F:fatty acid synthase activity"/>
    <property type="evidence" value="ECO:0007669"/>
    <property type="project" value="TreeGrafter"/>
</dbReference>
<dbReference type="Gene3D" id="1.10.1200.10">
    <property type="entry name" value="ACP-like"/>
    <property type="match status" value="1"/>
</dbReference>
<keyword evidence="2" id="KW-0597">Phosphoprotein</keyword>
<dbReference type="InterPro" id="IPR050091">
    <property type="entry name" value="PKS_NRPS_Biosynth_Enz"/>
</dbReference>
<feature type="region of interest" description="Disordered" evidence="5">
    <location>
        <begin position="980"/>
        <end position="1005"/>
    </location>
</feature>
<evidence type="ECO:0000313" key="8">
    <source>
        <dbReference type="EMBL" id="GHH88745.1"/>
    </source>
</evidence>
<feature type="region of interest" description="Disordered" evidence="5">
    <location>
        <begin position="67"/>
        <end position="92"/>
    </location>
</feature>
<keyword evidence="1" id="KW-0596">Phosphopantetheine</keyword>
<dbReference type="InterPro" id="IPR014031">
    <property type="entry name" value="Ketoacyl_synth_C"/>
</dbReference>
<dbReference type="InterPro" id="IPR036736">
    <property type="entry name" value="ACP-like_sf"/>
</dbReference>
<sequence length="1046" mass="108990">MRESVREVLGQEPDAERPFMELGLTSLSLVRIRLKLQAALGRRIEDTEMFEHASVVALARHLASSAPSDAASRTAPAQDVHGVPPAGRPPGDERRIAVIGLAARLPGAADADAFWDNLRAGVSGVRHFTPQHPAAGRKRVGAAGLLDDADRFDAAFFGMSRQEAELTDPGHRLFLEVCQHALEQAGYAGPAAGARIGVYAGGGMNLYGPQPPYYTRYAMGSGGADTAREMLGLIGSQSDFLASRVAYRLGLTGAAVGVQTACSTGLVAVHMAARSLLAGDEDMALAGACAVHVDQHTGYRHEPDYMLSATGVCRAFDAASDGTVGGSGVAVVLLKRLDRALADGDTVHAVVLGSAVNNDGAVKAGFTAPSVAGHTDVVRRALARAEAEPDSVGYVEAHGTGTRLGDPIEFEALSRAYASDRGRTGFCALGAVKPGIGHLDTCAGMAGLVKTILMLRHRTLVPTVNVTSPDPRLPWATSPFRLAAALEEWAAPEGTPRRAGVSALGFGGTNAHVILEEPPEPPARPLPGTAAAPVVVPLSARHPEALRDLAVRLRDHLAADPGIPAADVQFTLAHGRPRLKHRLAVAGRTAAELARALDAALPALADRAPGEAGPLAFAYAGQGGTTAGMARELYAAFPVVREVLDACEEIHRRTGEPGGLLDLLVHDRPPAGSPAVQQPALFAYQMALTRLFASFGVEPDHVIGHSLGEIAALCTAGALPLADALRFTAVRGRLMSAGALRGGMLAVAADEDTVTRVCRTAGVEPAAANGPRAHVVAGDGERLAVAERLLEAEGVATRRLPLDQAFHSRLVDAVLPELRAAAAELRFSALRIPCAATAEGRVMAPGTVPDADFLVRQARRPVLFHRALHALDALGCRDFLEVGPGEVLTGLGRAGLRHAHWTPAQARGTGAEQAVWEAVARLHGRGAEVDFDALAPRGRRIPLPVSAFRRDRFAAPGLPAPGAPHPAAAAVADAPAAVPRPAAPTAAVPGPAAAPEADPRRGPAGTTVHLARRQLDVMNRMSDDVSRLMAAQLRLLPVLAAQEEER</sequence>
<reference evidence="8" key="2">
    <citation type="submission" date="2020-09" db="EMBL/GenBank/DDBJ databases">
        <authorList>
            <person name="Sun Q."/>
            <person name="Ohkuma M."/>
        </authorList>
    </citation>
    <scope>NUCLEOTIDE SEQUENCE</scope>
    <source>
        <strain evidence="8">JCM 5069</strain>
    </source>
</reference>
<keyword evidence="9" id="KW-1185">Reference proteome</keyword>
<dbReference type="SUPFAM" id="SSF55048">
    <property type="entry name" value="Probable ACP-binding domain of malonyl-CoA ACP transacylase"/>
    <property type="match status" value="1"/>
</dbReference>
<dbReference type="SUPFAM" id="SSF53901">
    <property type="entry name" value="Thiolase-like"/>
    <property type="match status" value="1"/>
</dbReference>
<evidence type="ECO:0000256" key="3">
    <source>
        <dbReference type="ARBA" id="ARBA00022679"/>
    </source>
</evidence>
<dbReference type="InterPro" id="IPR016035">
    <property type="entry name" value="Acyl_Trfase/lysoPLipase"/>
</dbReference>
<dbReference type="InterPro" id="IPR014030">
    <property type="entry name" value="Ketoacyl_synth_N"/>
</dbReference>
<dbReference type="SUPFAM" id="SSF47336">
    <property type="entry name" value="ACP-like"/>
    <property type="match status" value="1"/>
</dbReference>
<evidence type="ECO:0000256" key="2">
    <source>
        <dbReference type="ARBA" id="ARBA00022553"/>
    </source>
</evidence>
<dbReference type="Gene3D" id="3.30.70.3290">
    <property type="match status" value="1"/>
</dbReference>
<organism evidence="8 9">
    <name type="scientific">Streptomyces sulfonofaciens</name>
    <dbReference type="NCBI Taxonomy" id="68272"/>
    <lineage>
        <taxon>Bacteria</taxon>
        <taxon>Bacillati</taxon>
        <taxon>Actinomycetota</taxon>
        <taxon>Actinomycetes</taxon>
        <taxon>Kitasatosporales</taxon>
        <taxon>Streptomycetaceae</taxon>
        <taxon>Streptomyces</taxon>
    </lineage>
</organism>
<keyword evidence="4" id="KW-0045">Antibiotic biosynthesis</keyword>
<dbReference type="GO" id="GO:0005737">
    <property type="term" value="C:cytoplasm"/>
    <property type="evidence" value="ECO:0007669"/>
    <property type="project" value="TreeGrafter"/>
</dbReference>
<dbReference type="EMBL" id="BNCD01000042">
    <property type="protein sequence ID" value="GHH88745.1"/>
    <property type="molecule type" value="Genomic_DNA"/>
</dbReference>
<dbReference type="Pfam" id="PF00550">
    <property type="entry name" value="PP-binding"/>
    <property type="match status" value="1"/>
</dbReference>
<evidence type="ECO:0000259" key="7">
    <source>
        <dbReference type="PROSITE" id="PS52004"/>
    </source>
</evidence>
<dbReference type="Pfam" id="PF00698">
    <property type="entry name" value="Acyl_transf_1"/>
    <property type="match status" value="1"/>
</dbReference>
<dbReference type="Gene3D" id="3.40.47.10">
    <property type="match status" value="1"/>
</dbReference>
<feature type="domain" description="Carrier" evidence="6">
    <location>
        <begin position="1"/>
        <end position="66"/>
    </location>
</feature>
<dbReference type="InterPro" id="IPR016039">
    <property type="entry name" value="Thiolase-like"/>
</dbReference>
<evidence type="ECO:0000259" key="6">
    <source>
        <dbReference type="PROSITE" id="PS50075"/>
    </source>
</evidence>
<evidence type="ECO:0000313" key="9">
    <source>
        <dbReference type="Proteomes" id="UP000603708"/>
    </source>
</evidence>
<name>A0A919GPU0_9ACTN</name>
<evidence type="ECO:0000256" key="1">
    <source>
        <dbReference type="ARBA" id="ARBA00022450"/>
    </source>
</evidence>
<evidence type="ECO:0008006" key="10">
    <source>
        <dbReference type="Google" id="ProtNLM"/>
    </source>
</evidence>
<reference evidence="8" key="1">
    <citation type="journal article" date="2014" name="Int. J. Syst. Evol. Microbiol.">
        <title>Complete genome sequence of Corynebacterium casei LMG S-19264T (=DSM 44701T), isolated from a smear-ripened cheese.</title>
        <authorList>
            <consortium name="US DOE Joint Genome Institute (JGI-PGF)"/>
            <person name="Walter F."/>
            <person name="Albersmeier A."/>
            <person name="Kalinowski J."/>
            <person name="Ruckert C."/>
        </authorList>
    </citation>
    <scope>NUCLEOTIDE SEQUENCE</scope>
    <source>
        <strain evidence="8">JCM 5069</strain>
    </source>
</reference>
<dbReference type="InterPro" id="IPR014043">
    <property type="entry name" value="Acyl_transferase_dom"/>
</dbReference>
<dbReference type="Gene3D" id="3.40.366.10">
    <property type="entry name" value="Malonyl-Coenzyme A Acyl Carrier Protein, domain 2"/>
    <property type="match status" value="1"/>
</dbReference>
<proteinExistence type="predicted"/>
<dbReference type="PANTHER" id="PTHR43775:SF37">
    <property type="entry name" value="SI:DKEY-61P9.11"/>
    <property type="match status" value="1"/>
</dbReference>
<dbReference type="GO" id="GO:0031177">
    <property type="term" value="F:phosphopantetheine binding"/>
    <property type="evidence" value="ECO:0007669"/>
    <property type="project" value="InterPro"/>
</dbReference>
<comment type="caution">
    <text evidence="8">The sequence shown here is derived from an EMBL/GenBank/DDBJ whole genome shotgun (WGS) entry which is preliminary data.</text>
</comment>
<dbReference type="Proteomes" id="UP000603708">
    <property type="component" value="Unassembled WGS sequence"/>
</dbReference>
<evidence type="ECO:0000256" key="4">
    <source>
        <dbReference type="ARBA" id="ARBA00023194"/>
    </source>
</evidence>
<dbReference type="PANTHER" id="PTHR43775">
    <property type="entry name" value="FATTY ACID SYNTHASE"/>
    <property type="match status" value="1"/>
</dbReference>
<evidence type="ECO:0000256" key="5">
    <source>
        <dbReference type="SAM" id="MobiDB-lite"/>
    </source>
</evidence>
<feature type="compositionally biased region" description="Low complexity" evidence="5">
    <location>
        <begin position="980"/>
        <end position="996"/>
    </location>
</feature>
<dbReference type="InterPro" id="IPR009081">
    <property type="entry name" value="PP-bd_ACP"/>
</dbReference>
<dbReference type="GO" id="GO:0006633">
    <property type="term" value="P:fatty acid biosynthetic process"/>
    <property type="evidence" value="ECO:0007669"/>
    <property type="project" value="TreeGrafter"/>
</dbReference>
<dbReference type="GO" id="GO:0005886">
    <property type="term" value="C:plasma membrane"/>
    <property type="evidence" value="ECO:0007669"/>
    <property type="project" value="TreeGrafter"/>
</dbReference>
<dbReference type="GO" id="GO:0017000">
    <property type="term" value="P:antibiotic biosynthetic process"/>
    <property type="evidence" value="ECO:0007669"/>
    <property type="project" value="UniProtKB-KW"/>
</dbReference>
<dbReference type="CDD" id="cd00833">
    <property type="entry name" value="PKS"/>
    <property type="match status" value="1"/>
</dbReference>
<feature type="domain" description="Ketosynthase family 3 (KS3)" evidence="7">
    <location>
        <begin position="93"/>
        <end position="517"/>
    </location>
</feature>
<dbReference type="SUPFAM" id="SSF52151">
    <property type="entry name" value="FabD/lysophospholipase-like"/>
    <property type="match status" value="1"/>
</dbReference>
<dbReference type="AlphaFoldDB" id="A0A919GPU0"/>